<dbReference type="PANTHER" id="PTHR34477:SF5">
    <property type="entry name" value="BSL5627 PROTEIN"/>
    <property type="match status" value="1"/>
</dbReference>
<evidence type="ECO:0000313" key="3">
    <source>
        <dbReference type="EMBL" id="PIU36936.1"/>
    </source>
</evidence>
<dbReference type="InterPro" id="IPR050190">
    <property type="entry name" value="UPF0213_domain"/>
</dbReference>
<comment type="similarity">
    <text evidence="1">Belongs to the UPF0213 family.</text>
</comment>
<dbReference type="Proteomes" id="UP000230184">
    <property type="component" value="Unassembled WGS sequence"/>
</dbReference>
<dbReference type="PROSITE" id="PS50164">
    <property type="entry name" value="GIY_YIG"/>
    <property type="match status" value="1"/>
</dbReference>
<dbReference type="Gene3D" id="3.40.1440.10">
    <property type="entry name" value="GIY-YIG endonuclease"/>
    <property type="match status" value="1"/>
</dbReference>
<dbReference type="InterPro" id="IPR000305">
    <property type="entry name" value="GIY-YIG_endonuc"/>
</dbReference>
<dbReference type="PANTHER" id="PTHR34477">
    <property type="entry name" value="UPF0213 PROTEIN YHBQ"/>
    <property type="match status" value="1"/>
</dbReference>
<evidence type="ECO:0000313" key="4">
    <source>
        <dbReference type="Proteomes" id="UP000230184"/>
    </source>
</evidence>
<dbReference type="Pfam" id="PF01541">
    <property type="entry name" value="GIY-YIG"/>
    <property type="match status" value="1"/>
</dbReference>
<name>A0A2M6YTY0_9BACT</name>
<dbReference type="SUPFAM" id="SSF82771">
    <property type="entry name" value="GIY-YIG endonuclease"/>
    <property type="match status" value="1"/>
</dbReference>
<evidence type="ECO:0000259" key="2">
    <source>
        <dbReference type="PROSITE" id="PS50164"/>
    </source>
</evidence>
<sequence length="78" mass="9533">MFYTYVLRSKKDNKLYVGFSEDLKKRFKEHNDGFVEATKSRRPLNLIYYEACLSKEKAYKREKYFKTGFGRRFLKSRI</sequence>
<accession>A0A2M6YTY0</accession>
<reference evidence="4" key="1">
    <citation type="submission" date="2017-09" db="EMBL/GenBank/DDBJ databases">
        <title>Depth-based differentiation of microbial function through sediment-hosted aquifers and enrichment of novel symbionts in the deep terrestrial subsurface.</title>
        <authorList>
            <person name="Probst A.J."/>
            <person name="Ladd B."/>
            <person name="Jarett J.K."/>
            <person name="Geller-Mcgrath D.E."/>
            <person name="Sieber C.M.K."/>
            <person name="Emerson J.B."/>
            <person name="Anantharaman K."/>
            <person name="Thomas B.C."/>
            <person name="Malmstrom R."/>
            <person name="Stieglmeier M."/>
            <person name="Klingl A."/>
            <person name="Woyke T."/>
            <person name="Ryan C.M."/>
            <person name="Banfield J.F."/>
        </authorList>
    </citation>
    <scope>NUCLEOTIDE SEQUENCE [LARGE SCALE GENOMIC DNA]</scope>
</reference>
<dbReference type="SMART" id="SM00465">
    <property type="entry name" value="GIYc"/>
    <property type="match status" value="1"/>
</dbReference>
<proteinExistence type="inferred from homology"/>
<dbReference type="CDD" id="cd10449">
    <property type="entry name" value="GIY-YIG_SLX1_like"/>
    <property type="match status" value="1"/>
</dbReference>
<comment type="caution">
    <text evidence="3">The sequence shown here is derived from an EMBL/GenBank/DDBJ whole genome shotgun (WGS) entry which is preliminary data.</text>
</comment>
<dbReference type="AlphaFoldDB" id="A0A2M6YTY0"/>
<organism evidence="3 4">
    <name type="scientific">Candidatus Roizmanbacteria bacterium CG07_land_8_20_14_0_80_34_15</name>
    <dbReference type="NCBI Taxonomy" id="1974849"/>
    <lineage>
        <taxon>Bacteria</taxon>
        <taxon>Candidatus Roizmaniibacteriota</taxon>
    </lineage>
</organism>
<dbReference type="EMBL" id="PEWY01000099">
    <property type="protein sequence ID" value="PIU36936.1"/>
    <property type="molecule type" value="Genomic_DNA"/>
</dbReference>
<dbReference type="InterPro" id="IPR035901">
    <property type="entry name" value="GIY-YIG_endonuc_sf"/>
</dbReference>
<protein>
    <submittedName>
        <fullName evidence="3">Excinuclease ABC subunit C</fullName>
    </submittedName>
</protein>
<gene>
    <name evidence="3" type="ORF">COT02_03440</name>
</gene>
<evidence type="ECO:0000256" key="1">
    <source>
        <dbReference type="ARBA" id="ARBA00007435"/>
    </source>
</evidence>
<feature type="domain" description="GIY-YIG" evidence="2">
    <location>
        <begin position="1"/>
        <end position="75"/>
    </location>
</feature>